<accession>A0ABN3E3R1</accession>
<keyword evidence="3" id="KW-1185">Reference proteome</keyword>
<sequence>MSQPAFPGQPFVTPAAPAPPSGKAAANPLGFVSLVMGTVPSLLGIVFLLVQAALLGVGDPATIGSVSTANTVLSGLFGIAAVVLAIVALTRRGASKVLAAAGLALGAATLVGVFGNLLYVVVIGALYGF</sequence>
<keyword evidence="1" id="KW-1133">Transmembrane helix</keyword>
<proteinExistence type="predicted"/>
<comment type="caution">
    <text evidence="2">The sequence shown here is derived from an EMBL/GenBank/DDBJ whole genome shotgun (WGS) entry which is preliminary data.</text>
</comment>
<keyword evidence="1" id="KW-0812">Transmembrane</keyword>
<keyword evidence="1" id="KW-0472">Membrane</keyword>
<dbReference type="EMBL" id="BAAAQY010000013">
    <property type="protein sequence ID" value="GAA2248042.1"/>
    <property type="molecule type" value="Genomic_DNA"/>
</dbReference>
<gene>
    <name evidence="2" type="ORF">GCM10009851_36880</name>
</gene>
<organism evidence="2 3">
    <name type="scientific">Herbiconiux moechotypicola</name>
    <dbReference type="NCBI Taxonomy" id="637393"/>
    <lineage>
        <taxon>Bacteria</taxon>
        <taxon>Bacillati</taxon>
        <taxon>Actinomycetota</taxon>
        <taxon>Actinomycetes</taxon>
        <taxon>Micrococcales</taxon>
        <taxon>Microbacteriaceae</taxon>
        <taxon>Herbiconiux</taxon>
    </lineage>
</organism>
<evidence type="ECO:0008006" key="4">
    <source>
        <dbReference type="Google" id="ProtNLM"/>
    </source>
</evidence>
<feature type="transmembrane region" description="Helical" evidence="1">
    <location>
        <begin position="97"/>
        <end position="127"/>
    </location>
</feature>
<evidence type="ECO:0000256" key="1">
    <source>
        <dbReference type="SAM" id="Phobius"/>
    </source>
</evidence>
<dbReference type="RefSeq" id="WP_259481198.1">
    <property type="nucleotide sequence ID" value="NZ_BAAAQY010000013.1"/>
</dbReference>
<evidence type="ECO:0000313" key="3">
    <source>
        <dbReference type="Proteomes" id="UP001500929"/>
    </source>
</evidence>
<name>A0ABN3E3R1_9MICO</name>
<feature type="transmembrane region" description="Helical" evidence="1">
    <location>
        <begin position="72"/>
        <end position="90"/>
    </location>
</feature>
<dbReference type="Proteomes" id="UP001500929">
    <property type="component" value="Unassembled WGS sequence"/>
</dbReference>
<reference evidence="2 3" key="1">
    <citation type="journal article" date="2019" name="Int. J. Syst. Evol. Microbiol.">
        <title>The Global Catalogue of Microorganisms (GCM) 10K type strain sequencing project: providing services to taxonomists for standard genome sequencing and annotation.</title>
        <authorList>
            <consortium name="The Broad Institute Genomics Platform"/>
            <consortium name="The Broad Institute Genome Sequencing Center for Infectious Disease"/>
            <person name="Wu L."/>
            <person name="Ma J."/>
        </authorList>
    </citation>
    <scope>NUCLEOTIDE SEQUENCE [LARGE SCALE GENOMIC DNA]</scope>
    <source>
        <strain evidence="2 3">JCM 16117</strain>
    </source>
</reference>
<feature type="transmembrane region" description="Helical" evidence="1">
    <location>
        <begin position="29"/>
        <end position="52"/>
    </location>
</feature>
<evidence type="ECO:0000313" key="2">
    <source>
        <dbReference type="EMBL" id="GAA2248042.1"/>
    </source>
</evidence>
<protein>
    <recommendedName>
        <fullName evidence="4">DUF4190 domain-containing protein</fullName>
    </recommendedName>
</protein>